<reference evidence="1" key="2">
    <citation type="submission" date="2023-02" db="EMBL/GenBank/DDBJ databases">
        <authorList>
            <person name="Swenson N.G."/>
            <person name="Wegrzyn J.L."/>
            <person name="Mcevoy S.L."/>
        </authorList>
    </citation>
    <scope>NUCLEOTIDE SEQUENCE</scope>
    <source>
        <strain evidence="1">91603</strain>
        <tissue evidence="1">Leaf</tissue>
    </source>
</reference>
<proteinExistence type="predicted"/>
<dbReference type="GO" id="GO:0043136">
    <property type="term" value="F:sn-glycerol 3-phosphatase activity"/>
    <property type="evidence" value="ECO:0007669"/>
    <property type="project" value="TreeGrafter"/>
</dbReference>
<evidence type="ECO:0000313" key="2">
    <source>
        <dbReference type="Proteomes" id="UP001064489"/>
    </source>
</evidence>
<dbReference type="InterPro" id="IPR023214">
    <property type="entry name" value="HAD_sf"/>
</dbReference>
<dbReference type="Gene3D" id="3.40.50.1000">
    <property type="entry name" value="HAD superfamily/HAD-like"/>
    <property type="match status" value="1"/>
</dbReference>
<dbReference type="GO" id="GO:0006114">
    <property type="term" value="P:glycerol biosynthetic process"/>
    <property type="evidence" value="ECO:0007669"/>
    <property type="project" value="TreeGrafter"/>
</dbReference>
<dbReference type="EMBL" id="JAJSOW010000104">
    <property type="protein sequence ID" value="KAI9168710.1"/>
    <property type="molecule type" value="Genomic_DNA"/>
</dbReference>
<gene>
    <name evidence="1" type="ORF">LWI28_000917</name>
</gene>
<dbReference type="AlphaFoldDB" id="A0AAD5IK35"/>
<organism evidence="1 2">
    <name type="scientific">Acer negundo</name>
    <name type="common">Box elder</name>
    <dbReference type="NCBI Taxonomy" id="4023"/>
    <lineage>
        <taxon>Eukaryota</taxon>
        <taxon>Viridiplantae</taxon>
        <taxon>Streptophyta</taxon>
        <taxon>Embryophyta</taxon>
        <taxon>Tracheophyta</taxon>
        <taxon>Spermatophyta</taxon>
        <taxon>Magnoliopsida</taxon>
        <taxon>eudicotyledons</taxon>
        <taxon>Gunneridae</taxon>
        <taxon>Pentapetalae</taxon>
        <taxon>rosids</taxon>
        <taxon>malvids</taxon>
        <taxon>Sapindales</taxon>
        <taxon>Sapindaceae</taxon>
        <taxon>Hippocastanoideae</taxon>
        <taxon>Acereae</taxon>
        <taxon>Acer</taxon>
    </lineage>
</organism>
<dbReference type="Proteomes" id="UP001064489">
    <property type="component" value="Chromosome 7"/>
</dbReference>
<dbReference type="NCBIfam" id="TIGR01509">
    <property type="entry name" value="HAD-SF-IA-v3"/>
    <property type="match status" value="1"/>
</dbReference>
<sequence length="73" mass="7963">MIRKLSKVKPSPDIFLAAAKRFEGGPVDSHTILVFEDAPAGVNAAKNAGMSRMLFVDFNPSDWGLPQFEDAKN</sequence>
<dbReference type="PANTHER" id="PTHR18901:SF38">
    <property type="entry name" value="PSEUDOURIDINE-5'-PHOSPHATASE"/>
    <property type="match status" value="1"/>
</dbReference>
<dbReference type="InterPro" id="IPR036412">
    <property type="entry name" value="HAD-like_sf"/>
</dbReference>
<dbReference type="SUPFAM" id="SSF56784">
    <property type="entry name" value="HAD-like"/>
    <property type="match status" value="1"/>
</dbReference>
<dbReference type="PANTHER" id="PTHR18901">
    <property type="entry name" value="2-DEOXYGLUCOSE-6-PHOSPHATE PHOSPHATASE 2"/>
    <property type="match status" value="1"/>
</dbReference>
<accession>A0AAD5IK35</accession>
<reference evidence="1" key="1">
    <citation type="journal article" date="2022" name="Plant J.">
        <title>Strategies of tolerance reflected in two North American maple genomes.</title>
        <authorList>
            <person name="McEvoy S.L."/>
            <person name="Sezen U.U."/>
            <person name="Trouern-Trend A."/>
            <person name="McMahon S.M."/>
            <person name="Schaberg P.G."/>
            <person name="Yang J."/>
            <person name="Wegrzyn J.L."/>
            <person name="Swenson N.G."/>
        </authorList>
    </citation>
    <scope>NUCLEOTIDE SEQUENCE</scope>
    <source>
        <strain evidence="1">91603</strain>
    </source>
</reference>
<comment type="caution">
    <text evidence="1">The sequence shown here is derived from an EMBL/GenBank/DDBJ whole genome shotgun (WGS) entry which is preliminary data.</text>
</comment>
<keyword evidence="2" id="KW-1185">Reference proteome</keyword>
<protein>
    <submittedName>
        <fullName evidence="1">Uncharacterized protein</fullName>
    </submittedName>
</protein>
<name>A0AAD5IK35_ACENE</name>
<evidence type="ECO:0000313" key="1">
    <source>
        <dbReference type="EMBL" id="KAI9168710.1"/>
    </source>
</evidence>
<dbReference type="InterPro" id="IPR006439">
    <property type="entry name" value="HAD-SF_hydro_IA"/>
</dbReference>